<evidence type="ECO:0000313" key="2">
    <source>
        <dbReference type="Proteomes" id="UP001213681"/>
    </source>
</evidence>
<gene>
    <name evidence="1" type="ORF">N7458_006066</name>
</gene>
<reference evidence="1" key="2">
    <citation type="journal article" date="2023" name="IMA Fungus">
        <title>Comparative genomic study of the Penicillium genus elucidates a diverse pangenome and 15 lateral gene transfer events.</title>
        <authorList>
            <person name="Petersen C."/>
            <person name="Sorensen T."/>
            <person name="Nielsen M.R."/>
            <person name="Sondergaard T.E."/>
            <person name="Sorensen J.L."/>
            <person name="Fitzpatrick D.A."/>
            <person name="Frisvad J.C."/>
            <person name="Nielsen K.L."/>
        </authorList>
    </citation>
    <scope>NUCLEOTIDE SEQUENCE</scope>
    <source>
        <strain evidence="1">IBT 16125</strain>
    </source>
</reference>
<proteinExistence type="predicted"/>
<comment type="caution">
    <text evidence="1">The sequence shown here is derived from an EMBL/GenBank/DDBJ whole genome shotgun (WGS) entry which is preliminary data.</text>
</comment>
<name>A0AAD6C4T3_9EURO</name>
<evidence type="ECO:0000313" key="1">
    <source>
        <dbReference type="EMBL" id="KAJ5449617.1"/>
    </source>
</evidence>
<organism evidence="1 2">
    <name type="scientific">Penicillium daleae</name>
    <dbReference type="NCBI Taxonomy" id="63821"/>
    <lineage>
        <taxon>Eukaryota</taxon>
        <taxon>Fungi</taxon>
        <taxon>Dikarya</taxon>
        <taxon>Ascomycota</taxon>
        <taxon>Pezizomycotina</taxon>
        <taxon>Eurotiomycetes</taxon>
        <taxon>Eurotiomycetidae</taxon>
        <taxon>Eurotiales</taxon>
        <taxon>Aspergillaceae</taxon>
        <taxon>Penicillium</taxon>
    </lineage>
</organism>
<reference evidence="1" key="1">
    <citation type="submission" date="2022-12" db="EMBL/GenBank/DDBJ databases">
        <authorList>
            <person name="Petersen C."/>
        </authorList>
    </citation>
    <scope>NUCLEOTIDE SEQUENCE</scope>
    <source>
        <strain evidence="1">IBT 16125</strain>
    </source>
</reference>
<dbReference type="Proteomes" id="UP001213681">
    <property type="component" value="Unassembled WGS sequence"/>
</dbReference>
<protein>
    <submittedName>
        <fullName evidence="1">Uncharacterized protein</fullName>
    </submittedName>
</protein>
<dbReference type="GeneID" id="81599691"/>
<dbReference type="EMBL" id="JAPVEA010000006">
    <property type="protein sequence ID" value="KAJ5449617.1"/>
    <property type="molecule type" value="Genomic_DNA"/>
</dbReference>
<dbReference type="AlphaFoldDB" id="A0AAD6C4T3"/>
<dbReference type="RefSeq" id="XP_056765152.1">
    <property type="nucleotide sequence ID" value="XM_056909448.1"/>
</dbReference>
<keyword evidence="2" id="KW-1185">Reference proteome</keyword>
<sequence length="154" mass="16681">MVSDKATTKPKDKKVGAYYGVGRNQNEVTLPSIKKVNTKGSCGLHIRQYQVNEAASNGYSNPNPYYALELTLYDVDQKFIGYQSMSFLKSGTVSVQGLLKFQLLATSGKTDSDPISLAYAGSKWETGINGYGNPSGFDAGFRDVDCSFDCSKGT</sequence>
<accession>A0AAD6C4T3</accession>